<keyword evidence="8" id="KW-0067">ATP-binding</keyword>
<dbReference type="Proteomes" id="UP001209878">
    <property type="component" value="Unassembled WGS sequence"/>
</dbReference>
<dbReference type="InterPro" id="IPR010614">
    <property type="entry name" value="RAD3-like_helicase_DEAD"/>
</dbReference>
<evidence type="ECO:0000256" key="13">
    <source>
        <dbReference type="ARBA" id="ARBA00023235"/>
    </source>
</evidence>
<dbReference type="GO" id="GO:0046872">
    <property type="term" value="F:metal ion binding"/>
    <property type="evidence" value="ECO:0007669"/>
    <property type="project" value="UniProtKB-KW"/>
</dbReference>
<dbReference type="InterPro" id="IPR011049">
    <property type="entry name" value="Serralysin-like_metalloprot_C"/>
</dbReference>
<dbReference type="GO" id="GO:0005634">
    <property type="term" value="C:nucleus"/>
    <property type="evidence" value="ECO:0007669"/>
    <property type="project" value="UniProtKB-SubCell"/>
</dbReference>
<dbReference type="CDD" id="cd18788">
    <property type="entry name" value="SF2_C_XPD"/>
    <property type="match status" value="1"/>
</dbReference>
<dbReference type="GO" id="GO:0051536">
    <property type="term" value="F:iron-sulfur cluster binding"/>
    <property type="evidence" value="ECO:0007669"/>
    <property type="project" value="UniProtKB-KW"/>
</dbReference>
<protein>
    <recommendedName>
        <fullName evidence="16">Helicase ATP-binding domain-containing protein</fullName>
    </recommendedName>
</protein>
<feature type="compositionally biased region" description="Acidic residues" evidence="15">
    <location>
        <begin position="245"/>
        <end position="255"/>
    </location>
</feature>
<keyword evidence="11" id="KW-0411">Iron-sulfur</keyword>
<keyword evidence="6" id="KW-0378">Hydrolase</keyword>
<evidence type="ECO:0000256" key="1">
    <source>
        <dbReference type="ARBA" id="ARBA00001966"/>
    </source>
</evidence>
<keyword evidence="14" id="KW-0539">Nucleus</keyword>
<dbReference type="PANTHER" id="PTHR11472:SF41">
    <property type="entry name" value="ATP-DEPENDENT DNA HELICASE DDX11-RELATED"/>
    <property type="match status" value="1"/>
</dbReference>
<feature type="domain" description="Helicase ATP-binding" evidence="16">
    <location>
        <begin position="75"/>
        <end position="504"/>
    </location>
</feature>
<keyword evidence="18" id="KW-1185">Reference proteome</keyword>
<evidence type="ECO:0000256" key="12">
    <source>
        <dbReference type="ARBA" id="ARBA00023125"/>
    </source>
</evidence>
<dbReference type="FunFam" id="3.40.50.300:FF:001050">
    <property type="entry name" value="ATP-dependent DNA helicase DDX11"/>
    <property type="match status" value="1"/>
</dbReference>
<accession>A0AAD9KT98</accession>
<evidence type="ECO:0000256" key="7">
    <source>
        <dbReference type="ARBA" id="ARBA00022806"/>
    </source>
</evidence>
<dbReference type="GO" id="GO:0003678">
    <property type="term" value="F:DNA helicase activity"/>
    <property type="evidence" value="ECO:0007669"/>
    <property type="project" value="InterPro"/>
</dbReference>
<dbReference type="SUPFAM" id="SSF51120">
    <property type="entry name" value="beta-Roll"/>
    <property type="match status" value="2"/>
</dbReference>
<dbReference type="InterPro" id="IPR006554">
    <property type="entry name" value="Helicase-like_DEXD_c2"/>
</dbReference>
<gene>
    <name evidence="17" type="ORF">NP493_610g02000</name>
</gene>
<dbReference type="InterPro" id="IPR006555">
    <property type="entry name" value="ATP-dep_Helicase_C"/>
</dbReference>
<comment type="subcellular location">
    <subcellularLocation>
        <location evidence="2">Nucleus</location>
    </subcellularLocation>
</comment>
<dbReference type="InterPro" id="IPR014013">
    <property type="entry name" value="Helic_SF1/SF2_ATP-bd_DinG/Rad3"/>
</dbReference>
<feature type="region of interest" description="Disordered" evidence="15">
    <location>
        <begin position="976"/>
        <end position="997"/>
    </location>
</feature>
<keyword evidence="13" id="KW-0413">Isomerase</keyword>
<comment type="caution">
    <text evidence="17">The sequence shown here is derived from an EMBL/GenBank/DDBJ whole genome shotgun (WGS) entry which is preliminary data.</text>
</comment>
<dbReference type="SMART" id="SM00491">
    <property type="entry name" value="HELICc2"/>
    <property type="match status" value="1"/>
</dbReference>
<comment type="similarity">
    <text evidence="3">Belongs to the DEAD box helicase family. DEAH subfamily. DDX11/CHL1 sub-subfamily.</text>
</comment>
<keyword evidence="4" id="KW-0479">Metal-binding</keyword>
<dbReference type="GO" id="GO:0006139">
    <property type="term" value="P:nucleobase-containing compound metabolic process"/>
    <property type="evidence" value="ECO:0007669"/>
    <property type="project" value="InterPro"/>
</dbReference>
<proteinExistence type="inferred from homology"/>
<dbReference type="SUPFAM" id="SSF52540">
    <property type="entry name" value="P-loop containing nucleoside triphosphate hydrolases"/>
    <property type="match status" value="1"/>
</dbReference>
<dbReference type="Pfam" id="PF13307">
    <property type="entry name" value="Helicase_C_2"/>
    <property type="match status" value="1"/>
</dbReference>
<feature type="region of interest" description="Disordered" evidence="15">
    <location>
        <begin position="235"/>
        <end position="255"/>
    </location>
</feature>
<dbReference type="InterPro" id="IPR013020">
    <property type="entry name" value="Rad3/Chl1-like"/>
</dbReference>
<comment type="cofactor">
    <cofactor evidence="1">
        <name>[4Fe-4S] cluster</name>
        <dbReference type="ChEBI" id="CHEBI:49883"/>
    </cofactor>
</comment>
<organism evidence="17 18">
    <name type="scientific">Ridgeia piscesae</name>
    <name type="common">Tubeworm</name>
    <dbReference type="NCBI Taxonomy" id="27915"/>
    <lineage>
        <taxon>Eukaryota</taxon>
        <taxon>Metazoa</taxon>
        <taxon>Spiralia</taxon>
        <taxon>Lophotrochozoa</taxon>
        <taxon>Annelida</taxon>
        <taxon>Polychaeta</taxon>
        <taxon>Sedentaria</taxon>
        <taxon>Canalipalpata</taxon>
        <taxon>Sabellida</taxon>
        <taxon>Siboglinidae</taxon>
        <taxon>Ridgeia</taxon>
    </lineage>
</organism>
<keyword evidence="7" id="KW-0347">Helicase</keyword>
<evidence type="ECO:0000313" key="17">
    <source>
        <dbReference type="EMBL" id="KAK2177258.1"/>
    </source>
</evidence>
<dbReference type="EMBL" id="JAODUO010000610">
    <property type="protein sequence ID" value="KAK2177258.1"/>
    <property type="molecule type" value="Genomic_DNA"/>
</dbReference>
<dbReference type="GO" id="GO:0005524">
    <property type="term" value="F:ATP binding"/>
    <property type="evidence" value="ECO:0007669"/>
    <property type="project" value="UniProtKB-KW"/>
</dbReference>
<dbReference type="InterPro" id="IPR045028">
    <property type="entry name" value="DinG/Rad3-like"/>
</dbReference>
<evidence type="ECO:0000256" key="14">
    <source>
        <dbReference type="ARBA" id="ARBA00023242"/>
    </source>
</evidence>
<dbReference type="Gene3D" id="3.40.50.300">
    <property type="entry name" value="P-loop containing nucleotide triphosphate hydrolases"/>
    <property type="match status" value="3"/>
</dbReference>
<feature type="compositionally biased region" description="Basic and acidic residues" evidence="15">
    <location>
        <begin position="57"/>
        <end position="71"/>
    </location>
</feature>
<dbReference type="GO" id="GO:0003677">
    <property type="term" value="F:DNA binding"/>
    <property type="evidence" value="ECO:0007669"/>
    <property type="project" value="UniProtKB-KW"/>
</dbReference>
<dbReference type="PROSITE" id="PS51193">
    <property type="entry name" value="HELICASE_ATP_BIND_2"/>
    <property type="match status" value="1"/>
</dbReference>
<evidence type="ECO:0000256" key="4">
    <source>
        <dbReference type="ARBA" id="ARBA00022723"/>
    </source>
</evidence>
<dbReference type="SMART" id="SM00488">
    <property type="entry name" value="DEXDc2"/>
    <property type="match status" value="1"/>
</dbReference>
<dbReference type="GO" id="GO:0034085">
    <property type="term" value="P:establishment of sister chromatid cohesion"/>
    <property type="evidence" value="ECO:0007669"/>
    <property type="project" value="TreeGrafter"/>
</dbReference>
<keyword evidence="10" id="KW-0408">Iron</keyword>
<evidence type="ECO:0000259" key="16">
    <source>
        <dbReference type="PROSITE" id="PS51193"/>
    </source>
</evidence>
<dbReference type="FunFam" id="3.40.50.300:FF:002532">
    <property type="entry name" value="DEAD/H-box helicase 11"/>
    <property type="match status" value="1"/>
</dbReference>
<dbReference type="NCBIfam" id="TIGR00604">
    <property type="entry name" value="rad3"/>
    <property type="match status" value="1"/>
</dbReference>
<evidence type="ECO:0000256" key="9">
    <source>
        <dbReference type="ARBA" id="ARBA00022884"/>
    </source>
</evidence>
<keyword evidence="12" id="KW-0238">DNA-binding</keyword>
<evidence type="ECO:0000256" key="10">
    <source>
        <dbReference type="ARBA" id="ARBA00023004"/>
    </source>
</evidence>
<evidence type="ECO:0000256" key="6">
    <source>
        <dbReference type="ARBA" id="ARBA00022801"/>
    </source>
</evidence>
<evidence type="ECO:0000256" key="8">
    <source>
        <dbReference type="ARBA" id="ARBA00022840"/>
    </source>
</evidence>
<keyword evidence="5" id="KW-0547">Nucleotide-binding</keyword>
<sequence length="1352" mass="154663">MELEGFPVFCDVDCFWKLSVNRDMDGDLDQFDDTDDELLSSLPLSFPFEDPSAGLENKPRPKEEDKNGEDKDVILPDKFAFPFEPYDIQVAFMRRLYLALEGGKIGIFESPTGTGKSLSLICGALTWLRDYEERQKSLLQSLLNDVTDAKAERVNEETEASRKDAELDWITAFARKQEIDEKASKLKEEQEARLKRESRLQQLRKTIRPRGKRKKEPLEAAFDDLFKDAPDDMKQQLANDRDDNGDTDGNTDIDSDIVLTEYVSEDEVTEGDTSEDDDDTEDHITKIYYCSRTHSQLSQFVREIQKSPFGGDTKVVSLGSRQNLCINEAVKRLKSLNLINDRCLELQRNKTVTKKTGDCETKKRKALTGGCPFFKQDPIFNYRDRILVEVKDIEQLVTVGRQTKACPYYGTRKAIPAAQVVALPYNTLLHRETRESCGIKLKGNIVIIDEAHNLLDTISSIHSIEVTASQARYITCASSQLNQYQERYLKRLKAKNLMYIRQILFILTSFNKYLTGNSFNKYFTGNSFNRYLTGNTFNKYFTGNSFNKYLTGNSFNKYFTGNSFNKYLTGNTFNKYFTGNSFNRYLTGNSFNKYLTGNSFNKHLTGNTFNKYFTGNSFNRYLTGNSFNKYFTGNSFNRYLTCNTFNKYFTGNSFNRCLTGNTFDKYLPGNSFNRYITGNSFNKYLTDNTFNKYFTGNSFNKYLTGNSFNKYLPGNSFKKYLTGNNFNKYLPGNSFNKYLTGNKFNKYLTGNSFNKYLTGNNFNKYLTGNSFYKYLTGNNFNKYLTGNSFNKYLTGKSFNKYLTGNSFKKYLTGNNFNKYLPGNSFNKYLTGNNFNKYLTGNSFNKYLTGNNFNKYLTGNSFYKYLTGNSFNKYLTGNSFNKYLTGHTGTKTAPPRKNKSETVIRTINDFLFDTKLDNLNLFKLKRYCRKSQISKKLHGFVEKYQPSLVTRVEVKTKPEPPTWALSKFLKEISQSKENVTSGTAETTDSGQPKPTSQVSLTSPLMHIESLLEALTSANKDGRIIINRQDIATKSSLKFLLLNPAVHFADVVSEARAIIVAGGTMQPLTEFKEQLFYAAGVPPERILEFACGHVIPSEQLLPVAMARGPSGHELDFTYQSRDTPQMMHELGRVMYNLCNIVPGGIVIFFPSYEYERRVYTHWETNGFLDKMAARKKIFREPRHASQVDHMLNEYTAYIKRHLSSKSSSFTGAVLLCVVGGKMSEGINFSDELGRCIVMVGLPYPNIRSPELKEKMDYLNANMPKCEGKLPGQVHYENLCMKAVNQSIGRAIRHKGDYATILLLDHRYLRPSIREKLPSWISESLSVMDRFGPAFAAIRKFFAERERALEHKGSI</sequence>
<evidence type="ECO:0000256" key="3">
    <source>
        <dbReference type="ARBA" id="ARBA00008435"/>
    </source>
</evidence>
<dbReference type="InterPro" id="IPR027417">
    <property type="entry name" value="P-loop_NTPase"/>
</dbReference>
<reference evidence="17" key="1">
    <citation type="journal article" date="2023" name="Mol. Biol. Evol.">
        <title>Third-Generation Sequencing Reveals the Adaptive Role of the Epigenome in Three Deep-Sea Polychaetes.</title>
        <authorList>
            <person name="Perez M."/>
            <person name="Aroh O."/>
            <person name="Sun Y."/>
            <person name="Lan Y."/>
            <person name="Juniper S.K."/>
            <person name="Young C.R."/>
            <person name="Angers B."/>
            <person name="Qian P.Y."/>
        </authorList>
    </citation>
    <scope>NUCLEOTIDE SEQUENCE</scope>
    <source>
        <strain evidence="17">R07B-5</strain>
    </source>
</reference>
<evidence type="ECO:0000256" key="2">
    <source>
        <dbReference type="ARBA" id="ARBA00004123"/>
    </source>
</evidence>
<name>A0AAD9KT98_RIDPI</name>
<dbReference type="GO" id="GO:0003723">
    <property type="term" value="F:RNA binding"/>
    <property type="evidence" value="ECO:0007669"/>
    <property type="project" value="UniProtKB-KW"/>
</dbReference>
<dbReference type="GO" id="GO:0016818">
    <property type="term" value="F:hydrolase activity, acting on acid anhydrides, in phosphorus-containing anhydrides"/>
    <property type="evidence" value="ECO:0007669"/>
    <property type="project" value="InterPro"/>
</dbReference>
<keyword evidence="9" id="KW-0694">RNA-binding</keyword>
<feature type="region of interest" description="Disordered" evidence="15">
    <location>
        <begin position="44"/>
        <end position="71"/>
    </location>
</feature>
<evidence type="ECO:0000313" key="18">
    <source>
        <dbReference type="Proteomes" id="UP001209878"/>
    </source>
</evidence>
<evidence type="ECO:0000256" key="11">
    <source>
        <dbReference type="ARBA" id="ARBA00023014"/>
    </source>
</evidence>
<dbReference type="Pfam" id="PF06733">
    <property type="entry name" value="DEAD_2"/>
    <property type="match status" value="1"/>
</dbReference>
<dbReference type="PANTHER" id="PTHR11472">
    <property type="entry name" value="DNA REPAIR DEAD HELICASE RAD3/XP-D SUBFAMILY MEMBER"/>
    <property type="match status" value="1"/>
</dbReference>
<evidence type="ECO:0000256" key="15">
    <source>
        <dbReference type="SAM" id="MobiDB-lite"/>
    </source>
</evidence>
<evidence type="ECO:0000256" key="5">
    <source>
        <dbReference type="ARBA" id="ARBA00022741"/>
    </source>
</evidence>
<feature type="compositionally biased region" description="Basic and acidic residues" evidence="15">
    <location>
        <begin position="235"/>
        <end position="244"/>
    </location>
</feature>